<proteinExistence type="predicted"/>
<dbReference type="AlphaFoldDB" id="A0A1J8PM66"/>
<organism evidence="1 2">
    <name type="scientific">Rhizopogon vesiculosus</name>
    <dbReference type="NCBI Taxonomy" id="180088"/>
    <lineage>
        <taxon>Eukaryota</taxon>
        <taxon>Fungi</taxon>
        <taxon>Dikarya</taxon>
        <taxon>Basidiomycota</taxon>
        <taxon>Agaricomycotina</taxon>
        <taxon>Agaricomycetes</taxon>
        <taxon>Agaricomycetidae</taxon>
        <taxon>Boletales</taxon>
        <taxon>Suillineae</taxon>
        <taxon>Rhizopogonaceae</taxon>
        <taxon>Rhizopogon</taxon>
    </lineage>
</organism>
<accession>A0A1J8PM66</accession>
<evidence type="ECO:0000313" key="2">
    <source>
        <dbReference type="Proteomes" id="UP000183567"/>
    </source>
</evidence>
<sequence length="78" mass="8743">MPDLGKSLNGKQLARPFYSSSRLITTLASFSNEALMYLNAIMRLHCAICSTIELKDTTIVIPLGWDNTTISMILYNIF</sequence>
<evidence type="ECO:0000313" key="1">
    <source>
        <dbReference type="EMBL" id="OJA10222.1"/>
    </source>
</evidence>
<dbReference type="OrthoDB" id="10626018at2759"/>
<dbReference type="Proteomes" id="UP000183567">
    <property type="component" value="Unassembled WGS sequence"/>
</dbReference>
<reference evidence="1 2" key="1">
    <citation type="submission" date="2016-03" db="EMBL/GenBank/DDBJ databases">
        <title>Comparative genomics of the ectomycorrhizal sister species Rhizopogon vinicolor and Rhizopogon vesiculosus (Basidiomycota: Boletales) reveals a divergence of the mating type B locus.</title>
        <authorList>
            <person name="Mujic A.B."/>
            <person name="Kuo A."/>
            <person name="Tritt A."/>
            <person name="Lipzen A."/>
            <person name="Chen C."/>
            <person name="Johnson J."/>
            <person name="Sharma A."/>
            <person name="Barry K."/>
            <person name="Grigoriev I.V."/>
            <person name="Spatafora J.W."/>
        </authorList>
    </citation>
    <scope>NUCLEOTIDE SEQUENCE [LARGE SCALE GENOMIC DNA]</scope>
    <source>
        <strain evidence="1 2">AM-OR11-056</strain>
    </source>
</reference>
<protein>
    <submittedName>
        <fullName evidence="1">Uncharacterized protein</fullName>
    </submittedName>
</protein>
<gene>
    <name evidence="1" type="ORF">AZE42_12517</name>
</gene>
<keyword evidence="2" id="KW-1185">Reference proteome</keyword>
<comment type="caution">
    <text evidence="1">The sequence shown here is derived from an EMBL/GenBank/DDBJ whole genome shotgun (WGS) entry which is preliminary data.</text>
</comment>
<name>A0A1J8PM66_9AGAM</name>
<dbReference type="EMBL" id="LVVM01005566">
    <property type="protein sequence ID" value="OJA10222.1"/>
    <property type="molecule type" value="Genomic_DNA"/>
</dbReference>